<dbReference type="AlphaFoldDB" id="A0A401J438"/>
<keyword evidence="1" id="KW-0472">Membrane</keyword>
<gene>
    <name evidence="2" type="ORF">MBESOW_P2619</name>
</gene>
<keyword evidence="3" id="KW-1185">Reference proteome</keyword>
<sequence>MEVLTILVMIVAVLSAAMTNAIVQRRLLASGRGWLHSTVVSGFTGFLAAIGIIATYFIIGHLIWKLAQ</sequence>
<dbReference type="Proteomes" id="UP000290975">
    <property type="component" value="Unassembled WGS sequence"/>
</dbReference>
<feature type="transmembrane region" description="Helical" evidence="1">
    <location>
        <begin position="45"/>
        <end position="64"/>
    </location>
</feature>
<accession>A0A401J438</accession>
<dbReference type="EMBL" id="BBQY01000014">
    <property type="protein sequence ID" value="GBH31358.1"/>
    <property type="molecule type" value="Genomic_DNA"/>
</dbReference>
<evidence type="ECO:0000313" key="2">
    <source>
        <dbReference type="EMBL" id="GBH31358.1"/>
    </source>
</evidence>
<comment type="caution">
    <text evidence="2">The sequence shown here is derived from an EMBL/GenBank/DDBJ whole genome shotgun (WGS) entry which is preliminary data.</text>
</comment>
<evidence type="ECO:0000313" key="3">
    <source>
        <dbReference type="Proteomes" id="UP000290975"/>
    </source>
</evidence>
<name>A0A401J438_SPHXE</name>
<evidence type="ECO:0000256" key="1">
    <source>
        <dbReference type="SAM" id="Phobius"/>
    </source>
</evidence>
<keyword evidence="1" id="KW-1133">Transmembrane helix</keyword>
<proteinExistence type="predicted"/>
<organism evidence="2 3">
    <name type="scientific">Sphingobium xenophagum</name>
    <dbReference type="NCBI Taxonomy" id="121428"/>
    <lineage>
        <taxon>Bacteria</taxon>
        <taxon>Pseudomonadati</taxon>
        <taxon>Pseudomonadota</taxon>
        <taxon>Alphaproteobacteria</taxon>
        <taxon>Sphingomonadales</taxon>
        <taxon>Sphingomonadaceae</taxon>
        <taxon>Sphingobium</taxon>
    </lineage>
</organism>
<dbReference type="RefSeq" id="WP_130753070.1">
    <property type="nucleotide sequence ID" value="NZ_BBQY01000014.1"/>
</dbReference>
<keyword evidence="1" id="KW-0812">Transmembrane</keyword>
<reference evidence="2 3" key="1">
    <citation type="submission" date="2014-12" db="EMBL/GenBank/DDBJ databases">
        <title>Whole genome sequencing of Sphingobium xenophagum OW59.</title>
        <authorList>
            <person name="Ohta Y."/>
            <person name="Nishi S."/>
            <person name="Hatada Y."/>
        </authorList>
    </citation>
    <scope>NUCLEOTIDE SEQUENCE [LARGE SCALE GENOMIC DNA]</scope>
    <source>
        <strain evidence="2 3">OW59</strain>
    </source>
</reference>
<protein>
    <submittedName>
        <fullName evidence="2">Uncharacterized protein</fullName>
    </submittedName>
</protein>